<evidence type="ECO:0000313" key="5">
    <source>
        <dbReference type="EMBL" id="MDQ0291656.1"/>
    </source>
</evidence>
<dbReference type="InterPro" id="IPR017896">
    <property type="entry name" value="4Fe4S_Fe-S-bd"/>
</dbReference>
<evidence type="ECO:0000256" key="1">
    <source>
        <dbReference type="ARBA" id="ARBA00022723"/>
    </source>
</evidence>
<keyword evidence="2" id="KW-0408">Iron</keyword>
<dbReference type="AlphaFoldDB" id="A0AAE4AQJ9"/>
<evidence type="ECO:0000259" key="4">
    <source>
        <dbReference type="PROSITE" id="PS51379"/>
    </source>
</evidence>
<dbReference type="PANTHER" id="PTHR42827:SF1">
    <property type="entry name" value="IRON-SULFUR CLUSTER-BINDING PROTEIN"/>
    <property type="match status" value="1"/>
</dbReference>
<comment type="caution">
    <text evidence="5">The sequence shown here is derived from an EMBL/GenBank/DDBJ whole genome shotgun (WGS) entry which is preliminary data.</text>
</comment>
<dbReference type="PANTHER" id="PTHR42827">
    <property type="entry name" value="IRON-SULFUR CLUSTER-BINDING PROTEIN-RELATED"/>
    <property type="match status" value="1"/>
</dbReference>
<dbReference type="EMBL" id="JAUSVL010000001">
    <property type="protein sequence ID" value="MDQ0291656.1"/>
    <property type="molecule type" value="Genomic_DNA"/>
</dbReference>
<dbReference type="PROSITE" id="PS00198">
    <property type="entry name" value="4FE4S_FER_1"/>
    <property type="match status" value="1"/>
</dbReference>
<reference evidence="5" key="1">
    <citation type="submission" date="2023-07" db="EMBL/GenBank/DDBJ databases">
        <title>Genomic Encyclopedia of Type Strains, Phase IV (KMG-IV): sequencing the most valuable type-strain genomes for metagenomic binning, comparative biology and taxonomic classification.</title>
        <authorList>
            <person name="Goeker M."/>
        </authorList>
    </citation>
    <scope>NUCLEOTIDE SEQUENCE</scope>
    <source>
        <strain evidence="5">DSM 24202</strain>
    </source>
</reference>
<keyword evidence="1" id="KW-0479">Metal-binding</keyword>
<dbReference type="Proteomes" id="UP001238163">
    <property type="component" value="Unassembled WGS sequence"/>
</dbReference>
<gene>
    <name evidence="5" type="ORF">J3R75_003763</name>
</gene>
<feature type="domain" description="4Fe-4S ferredoxin-type" evidence="4">
    <location>
        <begin position="178"/>
        <end position="207"/>
    </location>
</feature>
<name>A0AAE4AQJ9_9BACT</name>
<dbReference type="GO" id="GO:0051536">
    <property type="term" value="F:iron-sulfur cluster binding"/>
    <property type="evidence" value="ECO:0007669"/>
    <property type="project" value="UniProtKB-KW"/>
</dbReference>
<evidence type="ECO:0000256" key="3">
    <source>
        <dbReference type="ARBA" id="ARBA00023014"/>
    </source>
</evidence>
<evidence type="ECO:0000313" key="6">
    <source>
        <dbReference type="Proteomes" id="UP001238163"/>
    </source>
</evidence>
<protein>
    <submittedName>
        <fullName evidence="5">Epoxyqueuosine reductase QueG</fullName>
    </submittedName>
</protein>
<proteinExistence type="predicted"/>
<organism evidence="5 6">
    <name type="scientific">Oligosphaera ethanolica</name>
    <dbReference type="NCBI Taxonomy" id="760260"/>
    <lineage>
        <taxon>Bacteria</taxon>
        <taxon>Pseudomonadati</taxon>
        <taxon>Lentisphaerota</taxon>
        <taxon>Oligosphaeria</taxon>
        <taxon>Oligosphaerales</taxon>
        <taxon>Oligosphaeraceae</taxon>
        <taxon>Oligosphaera</taxon>
    </lineage>
</organism>
<accession>A0AAE4AQJ9</accession>
<dbReference type="Gene3D" id="3.30.70.20">
    <property type="match status" value="1"/>
</dbReference>
<sequence>MSTMATLKDSLIATLRKYGADIVCCGAVGRMRDTAVTKIYPGTKSVVCAAFRQLRGARRGIEEGSTYYQYTTNAVETLEETVMPMALLKAAAVLEDHGYMALPQRRNQTVMQEKDSTNPEIDYRQIFRGCEKEPQLDFEQCAVDCGLGERGCSGSILTDDFGPFQRYVFILTDAELPADPVVAPHLCDRCGVCAAACPGKAIDMAKGVDKWQCAVYYAGANMSKNPFMPPEAFLDDPERLQLISGEARLTPERARAVLDQLYFYPGIKHGYKTSICGRACDIACYIHLEELGALKRQFHTPFRKREPWALPLI</sequence>
<dbReference type="PROSITE" id="PS51379">
    <property type="entry name" value="4FE4S_FER_2"/>
    <property type="match status" value="1"/>
</dbReference>
<dbReference type="GO" id="GO:0046872">
    <property type="term" value="F:metal ion binding"/>
    <property type="evidence" value="ECO:0007669"/>
    <property type="project" value="UniProtKB-KW"/>
</dbReference>
<dbReference type="SUPFAM" id="SSF54862">
    <property type="entry name" value="4Fe-4S ferredoxins"/>
    <property type="match status" value="1"/>
</dbReference>
<keyword evidence="6" id="KW-1185">Reference proteome</keyword>
<evidence type="ECO:0000256" key="2">
    <source>
        <dbReference type="ARBA" id="ARBA00023004"/>
    </source>
</evidence>
<dbReference type="RefSeq" id="WP_307264756.1">
    <property type="nucleotide sequence ID" value="NZ_JAUSVL010000001.1"/>
</dbReference>
<dbReference type="InterPro" id="IPR017900">
    <property type="entry name" value="4Fe4S_Fe_S_CS"/>
</dbReference>
<keyword evidence="3" id="KW-0411">Iron-sulfur</keyword>